<evidence type="ECO:0000259" key="1">
    <source>
        <dbReference type="Pfam" id="PF24864"/>
    </source>
</evidence>
<reference evidence="3" key="1">
    <citation type="journal article" date="2019" name="bioRxiv">
        <title>Genomics, evolutionary history and diagnostics of the Alternaria alternata species group including apple and Asian pear pathotypes.</title>
        <authorList>
            <person name="Armitage A.D."/>
            <person name="Cockerton H.M."/>
            <person name="Sreenivasaprasad S."/>
            <person name="Woodhall J.W."/>
            <person name="Lane C.R."/>
            <person name="Harrison R.J."/>
            <person name="Clarkson J.P."/>
        </authorList>
    </citation>
    <scope>NUCLEOTIDE SEQUENCE [LARGE SCALE GENOMIC DNA]</scope>
    <source>
        <strain evidence="3">FERA 1082</strain>
    </source>
</reference>
<comment type="caution">
    <text evidence="2">The sequence shown here is derived from an EMBL/GenBank/DDBJ whole genome shotgun (WGS) entry which is preliminary data.</text>
</comment>
<name>A0A4Q4M2Q5_9PLEO</name>
<protein>
    <recommendedName>
        <fullName evidence="1">DUF7730 domain-containing protein</fullName>
    </recommendedName>
</protein>
<dbReference type="PANTHER" id="PTHR42085">
    <property type="entry name" value="F-BOX DOMAIN-CONTAINING PROTEIN"/>
    <property type="match status" value="1"/>
</dbReference>
<sequence length="584" mass="66479">MQIPKQISSPADPKEPSFLNLPAEIRNQIYELLFTREEPVLLHNAKAYHAIPPQRIPDSSWPVTVEAFDEAYENEICQGQIFVHDFQTVTPALLLCRQVYAEAAGYLYGNNTFMFSRPLYCHDSRGYDEEDAEYDDDSYFVTNYVAQWLQNLGSQLKFLKEVRIDAGALCPERCYRALGDVSILKLVRLLWEHPYLADVVAFTQREPTEREKDDCSEYNHFEEEDDMDRAGHLQRILIAISTQDVLDLKRYAFKGLLVDNIVLYSSLLYGGVTGPNLIRHFSALEQEAVKWVEFGSSRDYLGRLPTLLQSKILRLVTFSADQIVLDLDSRSIRGLNPIGFHLSRKLRDAVTFNSIPYDTSIVVMKSISTTTSDSKNFAVVASELVSPTGRNSGYSIFWGSFQEIFSSHPSIVIVLDFDIATATSLKEIRINIKEVVPILSHISSYSKAKAHFVLKCPWGNSIHHEEVTISVVELIQSLFLLLSDVRQQWPSEMAKAGGSQLPDIWLNGNGVLIFASYPASSHSSERRVEYAHGRLTPTEIRNRGYRMAMATYTTYNHGTSVGMLYKCWIQIRGLHYQDRDRNRV</sequence>
<feature type="domain" description="DUF7730" evidence="1">
    <location>
        <begin position="17"/>
        <end position="117"/>
    </location>
</feature>
<dbReference type="InterPro" id="IPR056632">
    <property type="entry name" value="DUF7730"/>
</dbReference>
<dbReference type="EMBL" id="PDXA01000052">
    <property type="protein sequence ID" value="RYN41019.1"/>
    <property type="molecule type" value="Genomic_DNA"/>
</dbReference>
<organism evidence="2 3">
    <name type="scientific">Alternaria tenuissima</name>
    <dbReference type="NCBI Taxonomy" id="119927"/>
    <lineage>
        <taxon>Eukaryota</taxon>
        <taxon>Fungi</taxon>
        <taxon>Dikarya</taxon>
        <taxon>Ascomycota</taxon>
        <taxon>Pezizomycotina</taxon>
        <taxon>Dothideomycetes</taxon>
        <taxon>Pleosporomycetidae</taxon>
        <taxon>Pleosporales</taxon>
        <taxon>Pleosporineae</taxon>
        <taxon>Pleosporaceae</taxon>
        <taxon>Alternaria</taxon>
        <taxon>Alternaria sect. Alternaria</taxon>
        <taxon>Alternaria alternata complex</taxon>
    </lineage>
</organism>
<dbReference type="PANTHER" id="PTHR42085:SF1">
    <property type="entry name" value="F-BOX DOMAIN-CONTAINING PROTEIN"/>
    <property type="match status" value="1"/>
</dbReference>
<accession>A0A4Q4M2Q5</accession>
<evidence type="ECO:0000313" key="3">
    <source>
        <dbReference type="Proteomes" id="UP000292402"/>
    </source>
</evidence>
<evidence type="ECO:0000313" key="2">
    <source>
        <dbReference type="EMBL" id="RYN41019.1"/>
    </source>
</evidence>
<proteinExistence type="predicted"/>
<gene>
    <name evidence="2" type="ORF">AA0114_g10892</name>
</gene>
<dbReference type="Proteomes" id="UP000292402">
    <property type="component" value="Unassembled WGS sequence"/>
</dbReference>
<dbReference type="InterPro" id="IPR038883">
    <property type="entry name" value="AN11006-like"/>
</dbReference>
<dbReference type="AlphaFoldDB" id="A0A4Q4M2Q5"/>
<dbReference type="Pfam" id="PF24864">
    <property type="entry name" value="DUF7730"/>
    <property type="match status" value="1"/>
</dbReference>